<organism evidence="1 2">
    <name type="scientific">Acutalibacter muris</name>
    <dbReference type="NCBI Taxonomy" id="1796620"/>
    <lineage>
        <taxon>Bacteria</taxon>
        <taxon>Bacillati</taxon>
        <taxon>Bacillota</taxon>
        <taxon>Clostridia</taxon>
        <taxon>Eubacteriales</taxon>
        <taxon>Acutalibacteraceae</taxon>
        <taxon>Acutalibacter</taxon>
    </lineage>
</organism>
<proteinExistence type="predicted"/>
<name>A0ABN5A112_9FIRM</name>
<reference evidence="2" key="1">
    <citation type="submission" date="2017-05" db="EMBL/GenBank/DDBJ databases">
        <title>Improved OligoMM genomes.</title>
        <authorList>
            <person name="Garzetti D."/>
        </authorList>
    </citation>
    <scope>NUCLEOTIDE SEQUENCE [LARGE SCALE GENOMIC DNA]</scope>
    <source>
        <strain evidence="2">KB18</strain>
    </source>
</reference>
<accession>A0ABN5A112</accession>
<dbReference type="Proteomes" id="UP000196710">
    <property type="component" value="Chromosome"/>
</dbReference>
<evidence type="ECO:0000313" key="2">
    <source>
        <dbReference type="Proteomes" id="UP000196710"/>
    </source>
</evidence>
<keyword evidence="2" id="KW-1185">Reference proteome</keyword>
<dbReference type="EMBL" id="CP021422">
    <property type="protein sequence ID" value="ASB40166.1"/>
    <property type="molecule type" value="Genomic_DNA"/>
</dbReference>
<gene>
    <name evidence="1" type="ORF">ADH66_05530</name>
</gene>
<evidence type="ECO:0000313" key="1">
    <source>
        <dbReference type="EMBL" id="ASB40166.1"/>
    </source>
</evidence>
<protein>
    <submittedName>
        <fullName evidence="1">Uncharacterized protein</fullName>
    </submittedName>
</protein>
<sequence>MHTPSPALAFFQLSQVDDRLMEHMALAKLVQVVGVGGEHIQMLLHEPVFCIPGLLFFLLMEALDKLSYALLRLMQDVQ</sequence>